<evidence type="ECO:0000313" key="3">
    <source>
        <dbReference type="Proteomes" id="UP000517759"/>
    </source>
</evidence>
<sequence length="73" mass="7984">MLKTILEVSNRTLFLSCPLGAVWAERLSGGASPGFPHPEGRRWGCYAEDHELLVYLGPLHVILTSPTRPAAQV</sequence>
<reference evidence="1" key="1">
    <citation type="journal article" date="2014" name="Int. J. Syst. Evol. Microbiol.">
        <title>Complete genome of a new Firmicutes species belonging to the dominant human colonic microbiota ('Ruminococcus bicirculans') reveals two chromosomes and a selective capacity to utilize plant glucans.</title>
        <authorList>
            <consortium name="NISC Comparative Sequencing Program"/>
            <person name="Wegmann U."/>
            <person name="Louis P."/>
            <person name="Goesmann A."/>
            <person name="Henrissat B."/>
            <person name="Duncan S.H."/>
            <person name="Flint H.J."/>
        </authorList>
    </citation>
    <scope>NUCLEOTIDE SEQUENCE</scope>
    <source>
        <strain evidence="1">NBRC 107710</strain>
    </source>
</reference>
<dbReference type="EMBL" id="BSPG01000009">
    <property type="protein sequence ID" value="GLS44055.1"/>
    <property type="molecule type" value="Genomic_DNA"/>
</dbReference>
<dbReference type="Proteomes" id="UP000517759">
    <property type="component" value="Unassembled WGS sequence"/>
</dbReference>
<comment type="caution">
    <text evidence="2">The sequence shown here is derived from an EMBL/GenBank/DDBJ whole genome shotgun (WGS) entry which is preliminary data.</text>
</comment>
<keyword evidence="4" id="KW-1185">Reference proteome</keyword>
<dbReference type="Proteomes" id="UP001156881">
    <property type="component" value="Unassembled WGS sequence"/>
</dbReference>
<reference evidence="4" key="2">
    <citation type="journal article" date="2019" name="Int. J. Syst. Evol. Microbiol.">
        <title>The Global Catalogue of Microorganisms (GCM) 10K type strain sequencing project: providing services to taxonomists for standard genome sequencing and annotation.</title>
        <authorList>
            <consortium name="The Broad Institute Genomics Platform"/>
            <consortium name="The Broad Institute Genome Sequencing Center for Infectious Disease"/>
            <person name="Wu L."/>
            <person name="Ma J."/>
        </authorList>
    </citation>
    <scope>NUCLEOTIDE SEQUENCE [LARGE SCALE GENOMIC DNA]</scope>
    <source>
        <strain evidence="4">NBRC 107710</strain>
    </source>
</reference>
<reference evidence="1" key="4">
    <citation type="submission" date="2023-01" db="EMBL/GenBank/DDBJ databases">
        <title>Draft genome sequence of Methylobacterium brachythecii strain NBRC 107710.</title>
        <authorList>
            <person name="Sun Q."/>
            <person name="Mori K."/>
        </authorList>
    </citation>
    <scope>NUCLEOTIDE SEQUENCE</scope>
    <source>
        <strain evidence="1">NBRC 107710</strain>
    </source>
</reference>
<proteinExistence type="predicted"/>
<protein>
    <submittedName>
        <fullName evidence="2">Uncharacterized protein</fullName>
    </submittedName>
</protein>
<evidence type="ECO:0000313" key="2">
    <source>
        <dbReference type="EMBL" id="MBB3903593.1"/>
    </source>
</evidence>
<name>A0A7W6AHT0_9HYPH</name>
<organism evidence="2 3">
    <name type="scientific">Methylobacterium brachythecii</name>
    <dbReference type="NCBI Taxonomy" id="1176177"/>
    <lineage>
        <taxon>Bacteria</taxon>
        <taxon>Pseudomonadati</taxon>
        <taxon>Pseudomonadota</taxon>
        <taxon>Alphaproteobacteria</taxon>
        <taxon>Hyphomicrobiales</taxon>
        <taxon>Methylobacteriaceae</taxon>
        <taxon>Methylobacterium</taxon>
    </lineage>
</organism>
<evidence type="ECO:0000313" key="4">
    <source>
        <dbReference type="Proteomes" id="UP001156881"/>
    </source>
</evidence>
<accession>A0A7W6AHT0</accession>
<dbReference type="EMBL" id="JACIDN010000005">
    <property type="protein sequence ID" value="MBB3903593.1"/>
    <property type="molecule type" value="Genomic_DNA"/>
</dbReference>
<evidence type="ECO:0000313" key="1">
    <source>
        <dbReference type="EMBL" id="GLS44055.1"/>
    </source>
</evidence>
<dbReference type="AlphaFoldDB" id="A0A7W6AHT0"/>
<gene>
    <name evidence="1" type="ORF">GCM10007884_20420</name>
    <name evidence="2" type="ORF">GGR33_003102</name>
</gene>
<reference evidence="2 3" key="3">
    <citation type="submission" date="2020-08" db="EMBL/GenBank/DDBJ databases">
        <title>Genomic Encyclopedia of Type Strains, Phase IV (KMG-IV): sequencing the most valuable type-strain genomes for metagenomic binning, comparative biology and taxonomic classification.</title>
        <authorList>
            <person name="Goeker M."/>
        </authorList>
    </citation>
    <scope>NUCLEOTIDE SEQUENCE [LARGE SCALE GENOMIC DNA]</scope>
    <source>
        <strain evidence="2 3">DSM 24105</strain>
    </source>
</reference>